<protein>
    <submittedName>
        <fullName evidence="1">Uncharacterized protein</fullName>
    </submittedName>
</protein>
<comment type="caution">
    <text evidence="1">The sequence shown here is derived from an EMBL/GenBank/DDBJ whole genome shotgun (WGS) entry which is preliminary data.</text>
</comment>
<dbReference type="Proteomes" id="UP001597318">
    <property type="component" value="Unassembled WGS sequence"/>
</dbReference>
<gene>
    <name evidence="1" type="ORF">ACFSKK_01315</name>
</gene>
<proteinExistence type="predicted"/>
<evidence type="ECO:0000313" key="2">
    <source>
        <dbReference type="Proteomes" id="UP001597318"/>
    </source>
</evidence>
<reference evidence="2" key="1">
    <citation type="journal article" date="2019" name="Int. J. Syst. Evol. Microbiol.">
        <title>The Global Catalogue of Microorganisms (GCM) 10K type strain sequencing project: providing services to taxonomists for standard genome sequencing and annotation.</title>
        <authorList>
            <consortium name="The Broad Institute Genomics Platform"/>
            <consortium name="The Broad Institute Genome Sequencing Center for Infectious Disease"/>
            <person name="Wu L."/>
            <person name="Ma J."/>
        </authorList>
    </citation>
    <scope>NUCLEOTIDE SEQUENCE [LARGE SCALE GENOMIC DNA]</scope>
    <source>
        <strain evidence="2">CGMCC 1.15474</strain>
    </source>
</reference>
<dbReference type="EMBL" id="JBHUIK010000001">
    <property type="protein sequence ID" value="MFD2212346.1"/>
    <property type="molecule type" value="Genomic_DNA"/>
</dbReference>
<keyword evidence="2" id="KW-1185">Reference proteome</keyword>
<sequence length="154" mass="18523">MNVKEYFEEVVKLEESSLAHYLFHLLQEKKISSNDDVSKIDLNQANHQIVEEMIQKNLLYFRKVHIYSLKQNKNDFVFIFARSKEDAIQHYRETYFHSPLNCIETSLENDFYRGNGRISFRDMKKEFSIFPAIAGSYSRNDYVLTEEEVWQQYK</sequence>
<organism evidence="1 2">
    <name type="scientific">Metabacillus endolithicus</name>
    <dbReference type="NCBI Taxonomy" id="1535204"/>
    <lineage>
        <taxon>Bacteria</taxon>
        <taxon>Bacillati</taxon>
        <taxon>Bacillota</taxon>
        <taxon>Bacilli</taxon>
        <taxon>Bacillales</taxon>
        <taxon>Bacillaceae</taxon>
        <taxon>Metabacillus</taxon>
    </lineage>
</organism>
<dbReference type="RefSeq" id="WP_247342533.1">
    <property type="nucleotide sequence ID" value="NZ_CP095550.1"/>
</dbReference>
<name>A0ABW5BU99_9BACI</name>
<evidence type="ECO:0000313" key="1">
    <source>
        <dbReference type="EMBL" id="MFD2212346.1"/>
    </source>
</evidence>
<accession>A0ABW5BU99</accession>